<proteinExistence type="inferred from homology"/>
<name>A0ABU4WEL3_9BACT</name>
<comment type="similarity">
    <text evidence="4">Belongs to the class-I pyridoxal-phosphate-dependent aminotransferase family.</text>
</comment>
<protein>
    <recommendedName>
        <fullName evidence="4">Aminotransferase</fullName>
        <ecNumber evidence="4">2.6.1.-</ecNumber>
    </recommendedName>
</protein>
<feature type="domain" description="Aminotransferase class I/classII large" evidence="5">
    <location>
        <begin position="44"/>
        <end position="396"/>
    </location>
</feature>
<evidence type="ECO:0000313" key="6">
    <source>
        <dbReference type="EMBL" id="MDX8415007.1"/>
    </source>
</evidence>
<keyword evidence="2 4" id="KW-0032">Aminotransferase</keyword>
<dbReference type="NCBIfam" id="NF004937">
    <property type="entry name" value="PRK06290.1"/>
    <property type="match status" value="1"/>
</dbReference>
<dbReference type="EMBL" id="JALBUT010000002">
    <property type="protein sequence ID" value="MDX8415007.1"/>
    <property type="molecule type" value="Genomic_DNA"/>
</dbReference>
<dbReference type="InterPro" id="IPR004838">
    <property type="entry name" value="NHTrfase_class1_PyrdxlP-BS"/>
</dbReference>
<evidence type="ECO:0000256" key="1">
    <source>
        <dbReference type="ARBA" id="ARBA00001933"/>
    </source>
</evidence>
<dbReference type="SUPFAM" id="SSF53383">
    <property type="entry name" value="PLP-dependent transferases"/>
    <property type="match status" value="1"/>
</dbReference>
<dbReference type="InterPro" id="IPR004839">
    <property type="entry name" value="Aminotransferase_I/II_large"/>
</dbReference>
<evidence type="ECO:0000256" key="3">
    <source>
        <dbReference type="ARBA" id="ARBA00022679"/>
    </source>
</evidence>
<evidence type="ECO:0000259" key="5">
    <source>
        <dbReference type="Pfam" id="PF00155"/>
    </source>
</evidence>
<dbReference type="Gene3D" id="3.40.640.10">
    <property type="entry name" value="Type I PLP-dependent aspartate aminotransferase-like (Major domain)"/>
    <property type="match status" value="1"/>
</dbReference>
<dbReference type="InterPro" id="IPR015422">
    <property type="entry name" value="PyrdxlP-dep_Trfase_small"/>
</dbReference>
<dbReference type="Proteomes" id="UP001275932">
    <property type="component" value="Unassembled WGS sequence"/>
</dbReference>
<dbReference type="Gene3D" id="3.90.1150.10">
    <property type="entry name" value="Aspartate Aminotransferase, domain 1"/>
    <property type="match status" value="1"/>
</dbReference>
<dbReference type="RefSeq" id="WP_370396454.1">
    <property type="nucleotide sequence ID" value="NZ_JALBUT010000002.1"/>
</dbReference>
<reference evidence="6 7" key="1">
    <citation type="submission" date="2022-03" db="EMBL/GenBank/DDBJ databases">
        <title>Novel taxa within the pig intestine.</title>
        <authorList>
            <person name="Wylensek D."/>
            <person name="Bishof K."/>
            <person name="Afrizal A."/>
            <person name="Clavel T."/>
        </authorList>
    </citation>
    <scope>NUCLEOTIDE SEQUENCE [LARGE SCALE GENOMIC DNA]</scope>
    <source>
        <strain evidence="6 7">CLA-KB-P66</strain>
    </source>
</reference>
<dbReference type="CDD" id="cd00609">
    <property type="entry name" value="AAT_like"/>
    <property type="match status" value="1"/>
</dbReference>
<comment type="caution">
    <text evidence="6">The sequence shown here is derived from an EMBL/GenBank/DDBJ whole genome shotgun (WGS) entry which is preliminary data.</text>
</comment>
<evidence type="ECO:0000256" key="4">
    <source>
        <dbReference type="RuleBase" id="RU000481"/>
    </source>
</evidence>
<dbReference type="InterPro" id="IPR015424">
    <property type="entry name" value="PyrdxlP-dep_Trfase"/>
</dbReference>
<evidence type="ECO:0000313" key="7">
    <source>
        <dbReference type="Proteomes" id="UP001275932"/>
    </source>
</evidence>
<dbReference type="GO" id="GO:0010285">
    <property type="term" value="F:L,L-diaminopimelate aminotransferase activity"/>
    <property type="evidence" value="ECO:0007669"/>
    <property type="project" value="UniProtKB-EC"/>
</dbReference>
<dbReference type="PANTHER" id="PTHR42832">
    <property type="entry name" value="AMINO ACID AMINOTRANSFERASE"/>
    <property type="match status" value="1"/>
</dbReference>
<dbReference type="EC" id="2.6.1.-" evidence="4"/>
<dbReference type="InterPro" id="IPR015421">
    <property type="entry name" value="PyrdxlP-dep_Trfase_major"/>
</dbReference>
<keyword evidence="3 4" id="KW-0808">Transferase</keyword>
<dbReference type="Pfam" id="PF00155">
    <property type="entry name" value="Aminotran_1_2"/>
    <property type="match status" value="1"/>
</dbReference>
<dbReference type="PANTHER" id="PTHR42832:SF3">
    <property type="entry name" value="L-GLUTAMINE--4-(METHYLSULFANYL)-2-OXOBUTANOATE AMINOTRANSFERASE"/>
    <property type="match status" value="1"/>
</dbReference>
<evidence type="ECO:0000256" key="2">
    <source>
        <dbReference type="ARBA" id="ARBA00022576"/>
    </source>
</evidence>
<organism evidence="6 7">
    <name type="scientific">Intestinicryptomonas porci</name>
    <dbReference type="NCBI Taxonomy" id="2926320"/>
    <lineage>
        <taxon>Bacteria</taxon>
        <taxon>Pseudomonadati</taxon>
        <taxon>Verrucomicrobiota</taxon>
        <taxon>Opitutia</taxon>
        <taxon>Opitutales</taxon>
        <taxon>Intestinicryptomonaceae</taxon>
        <taxon>Intestinicryptomonas</taxon>
    </lineage>
</organism>
<dbReference type="PROSITE" id="PS00105">
    <property type="entry name" value="AA_TRANSFER_CLASS_1"/>
    <property type="match status" value="1"/>
</dbReference>
<gene>
    <name evidence="6" type="ORF">MOX91_02255</name>
</gene>
<sequence length="412" mass="45577">MDFLQNLFAERIGGVNYGKATEIYKFEKIKRAKRSAMLAHPDVELIDMGVGEPDAMAFKEVVDALCEAAKKPSNRGYADNGGILFKTAVKNYMKSVFNVELDAEREIVHSIGSKAALSILPSCFINPKDVVIMTVPGYPIFGTHAKYLGGEVFNLKLLPENNFLPKLSDIPSDVLKRAKVFVINYPNNPTGASATESFYRELVDFAKKNEIIIISDAAYSSLAFDEKPLSILQIEGAKDVALELHSLSKSHNMTGWRIGWVCGNPLLVKAYADVKDNTDSGQFLAIQEAAATALGNPDITRQIAKKYSRRMDILISALSELGFDAKKPKAGFFLYVKAPKAAVSKSGTVREFKNAEDFSEWLITENLISSVPWDDAGAHVRFSVTFSAPTPEDEIKIVNEIKNRLKEYTFQI</sequence>
<comment type="cofactor">
    <cofactor evidence="1 4">
        <name>pyridoxal 5'-phosphate</name>
        <dbReference type="ChEBI" id="CHEBI:597326"/>
    </cofactor>
</comment>
<accession>A0ABU4WEL3</accession>
<keyword evidence="7" id="KW-1185">Reference proteome</keyword>
<dbReference type="InterPro" id="IPR050881">
    <property type="entry name" value="LL-DAP_aminotransferase"/>
</dbReference>